<dbReference type="InterPro" id="IPR000488">
    <property type="entry name" value="Death_dom"/>
</dbReference>
<keyword evidence="3" id="KW-1185">Reference proteome</keyword>
<dbReference type="Proteomes" id="UP000828390">
    <property type="component" value="Unassembled WGS sequence"/>
</dbReference>
<organism evidence="2 3">
    <name type="scientific">Dreissena polymorpha</name>
    <name type="common">Zebra mussel</name>
    <name type="synonym">Mytilus polymorpha</name>
    <dbReference type="NCBI Taxonomy" id="45954"/>
    <lineage>
        <taxon>Eukaryota</taxon>
        <taxon>Metazoa</taxon>
        <taxon>Spiralia</taxon>
        <taxon>Lophotrochozoa</taxon>
        <taxon>Mollusca</taxon>
        <taxon>Bivalvia</taxon>
        <taxon>Autobranchia</taxon>
        <taxon>Heteroconchia</taxon>
        <taxon>Euheterodonta</taxon>
        <taxon>Imparidentia</taxon>
        <taxon>Neoheterodontei</taxon>
        <taxon>Myida</taxon>
        <taxon>Dreissenoidea</taxon>
        <taxon>Dreissenidae</taxon>
        <taxon>Dreissena</taxon>
    </lineage>
</organism>
<evidence type="ECO:0000259" key="1">
    <source>
        <dbReference type="PROSITE" id="PS50017"/>
    </source>
</evidence>
<evidence type="ECO:0000313" key="2">
    <source>
        <dbReference type="EMBL" id="KAH3805037.1"/>
    </source>
</evidence>
<feature type="domain" description="Death" evidence="1">
    <location>
        <begin position="872"/>
        <end position="909"/>
    </location>
</feature>
<evidence type="ECO:0000313" key="3">
    <source>
        <dbReference type="Proteomes" id="UP000828390"/>
    </source>
</evidence>
<protein>
    <recommendedName>
        <fullName evidence="1">Death domain-containing protein</fullName>
    </recommendedName>
</protein>
<dbReference type="PROSITE" id="PS50017">
    <property type="entry name" value="DEATH_DOMAIN"/>
    <property type="match status" value="1"/>
</dbReference>
<dbReference type="InterPro" id="IPR011029">
    <property type="entry name" value="DEATH-like_dom_sf"/>
</dbReference>
<gene>
    <name evidence="2" type="ORF">DPMN_133331</name>
</gene>
<comment type="caution">
    <text evidence="2">The sequence shown here is derived from an EMBL/GenBank/DDBJ whole genome shotgun (WGS) entry which is preliminary data.</text>
</comment>
<dbReference type="EMBL" id="JAIWYP010000006">
    <property type="protein sequence ID" value="KAH3805037.1"/>
    <property type="molecule type" value="Genomic_DNA"/>
</dbReference>
<reference evidence="2" key="1">
    <citation type="journal article" date="2019" name="bioRxiv">
        <title>The Genome of the Zebra Mussel, Dreissena polymorpha: A Resource for Invasive Species Research.</title>
        <authorList>
            <person name="McCartney M.A."/>
            <person name="Auch B."/>
            <person name="Kono T."/>
            <person name="Mallez S."/>
            <person name="Zhang Y."/>
            <person name="Obille A."/>
            <person name="Becker A."/>
            <person name="Abrahante J.E."/>
            <person name="Garbe J."/>
            <person name="Badalamenti J.P."/>
            <person name="Herman A."/>
            <person name="Mangelson H."/>
            <person name="Liachko I."/>
            <person name="Sullivan S."/>
            <person name="Sone E.D."/>
            <person name="Koren S."/>
            <person name="Silverstein K.A.T."/>
            <person name="Beckman K.B."/>
            <person name="Gohl D.M."/>
        </authorList>
    </citation>
    <scope>NUCLEOTIDE SEQUENCE</scope>
    <source>
        <strain evidence="2">Duluth1</strain>
        <tissue evidence="2">Whole animal</tissue>
    </source>
</reference>
<dbReference type="GO" id="GO:0007165">
    <property type="term" value="P:signal transduction"/>
    <property type="evidence" value="ECO:0007669"/>
    <property type="project" value="InterPro"/>
</dbReference>
<dbReference type="Gene3D" id="1.10.533.10">
    <property type="entry name" value="Death Domain, Fas"/>
    <property type="match status" value="1"/>
</dbReference>
<dbReference type="SUPFAM" id="SSF47986">
    <property type="entry name" value="DEATH domain"/>
    <property type="match status" value="1"/>
</dbReference>
<accession>A0A9D4FZY2</accession>
<dbReference type="AlphaFoldDB" id="A0A9D4FZY2"/>
<proteinExistence type="predicted"/>
<reference evidence="2" key="2">
    <citation type="submission" date="2020-11" db="EMBL/GenBank/DDBJ databases">
        <authorList>
            <person name="McCartney M.A."/>
            <person name="Auch B."/>
            <person name="Kono T."/>
            <person name="Mallez S."/>
            <person name="Becker A."/>
            <person name="Gohl D.M."/>
            <person name="Silverstein K.A.T."/>
            <person name="Koren S."/>
            <person name="Bechman K.B."/>
            <person name="Herman A."/>
            <person name="Abrahante J.E."/>
            <person name="Garbe J."/>
        </authorList>
    </citation>
    <scope>NUCLEOTIDE SEQUENCE</scope>
    <source>
        <strain evidence="2">Duluth1</strain>
        <tissue evidence="2">Whole animal</tissue>
    </source>
</reference>
<name>A0A9D4FZY2_DREPO</name>
<sequence>MATNRIGSLTGRQADLQCCQRRLEYLSSRLQDLAIEIGDGQGAVWLKDNMWFLNKPMQFIDDVLYSVGKLCNHLITYLTFHKAKLVSSFPFVSYMGILYEVGEILGIIRDMILLNPKENLSVKETQITLFWEDCTPFLFVFENSNHLLLSTQQIPVYMKAVLDLVPMVIQVGVCMYRTPEAELRGFDVFAETCIRLSKALVEPSEFLMHAEDTEPIIVPFLRQWIVFALELVQNGVKIRTDMVLNPPLSARVSQQLQTVKRENIESSRKDRNFRYATTVDETVPKSLNYLSISSDSSLPDDLADPTLAPLQVRNMCQVRAACQPFRWIDVAQTRISSCPNEMRKHMLEEMCLKESQKVISDIFLLRGKQPASWRGIHIHCPLTKTYDEIRVKLFVKVKVGDNWQAVDARYDNSFGKGSFLVFQGCTMEGFVAIEERPMTSKEVGVRGETLVTSFDDKLLAHVSPDMTSQTGSVTMMVQPTDRPRAQQYREFCPEDFRHITSASPAVEIDGVASGGRRVSIQIPFHALKDPKTKILVLKYVGDKFEVRDSEGLVQEMSEHVYTIKDNTNGGTMLATVDAEAYTVDSDRSLQREMELILGRKHLCKLLMFVECAPAPTGTTITSADQLNEIVLNVVCTEKFRVPDIINEKLKLGMVELPKSQSPDRLLQQADNIKLEVKGSVSLDSDIPEDAYTLTYLEGSDNYVRFPLRITDCNGRVTFVLRLGKDNSVLHTFFCSVQELLALLVQGYVIQSQPTSPTTEPNADSVFHSEGLSVEKEVTKEEKEKEPELIKDDTSIASSSLTRESTTVADDDTDLLTQASLKILNRNSLVNLAKQIKNDESHLLGVCLGLRPEKMSSLFRMYRHSSSLTTFYVLYEWRGRKTQADLADRLIQALRDIGRNDLAQIVSEVRKSNRALTPQDFEHLQHANAYARPRRSNRR</sequence>
<dbReference type="OrthoDB" id="6063122at2759"/>